<gene>
    <name evidence="2" type="ORF">G293_00515</name>
</gene>
<feature type="compositionally biased region" description="Basic and acidic residues" evidence="1">
    <location>
        <begin position="235"/>
        <end position="251"/>
    </location>
</feature>
<feature type="region of interest" description="Disordered" evidence="1">
    <location>
        <begin position="230"/>
        <end position="277"/>
    </location>
</feature>
<organism evidence="2 3">
    <name type="scientific">Candidatus Liberibacter africanus PTSAPSY</name>
    <dbReference type="NCBI Taxonomy" id="1277257"/>
    <lineage>
        <taxon>Bacteria</taxon>
        <taxon>Pseudomonadati</taxon>
        <taxon>Pseudomonadota</taxon>
        <taxon>Alphaproteobacteria</taxon>
        <taxon>Hyphomicrobiales</taxon>
        <taxon>Rhizobiaceae</taxon>
        <taxon>Liberibacter</taxon>
    </lineage>
</organism>
<sequence length="291" mass="32861">MKLKTITILTFIILLSGCEEKEKITADMINKIKIKIKKYNELTKANIITSTNKAVLNKDQLDVLIEKESDHGVLIHGLQDLESANQKNIQNLLKDLNNIDKAMKEAVNPVEKVNKSLRELITDFNKKFDDRNNRINKFKEDLDNDIMKVAKAATNRNTIKDAMASVKVNLNDLFKELPDVIDKAKQKTTPDINSITKNTFDPKLKGDIMDHLKDNIKIIKSAFENYNTATSAMDSDPKDTTDLSNKNDKETTNGTNSITPNNFDPKLNGNENSVVSKSAERKTVYGTWLGY</sequence>
<dbReference type="KEGG" id="lau:G293_00515"/>
<name>A0A0G3I1K0_LIBAF</name>
<protein>
    <recommendedName>
        <fullName evidence="4">Lipoprotein</fullName>
    </recommendedName>
</protein>
<dbReference type="PATRIC" id="fig|1277257.4.peg.115"/>
<dbReference type="Proteomes" id="UP000035503">
    <property type="component" value="Chromosome"/>
</dbReference>
<feature type="compositionally biased region" description="Polar residues" evidence="1">
    <location>
        <begin position="252"/>
        <end position="262"/>
    </location>
</feature>
<evidence type="ECO:0000313" key="3">
    <source>
        <dbReference type="Proteomes" id="UP000035503"/>
    </source>
</evidence>
<dbReference type="PROSITE" id="PS51257">
    <property type="entry name" value="PROKAR_LIPOPROTEIN"/>
    <property type="match status" value="1"/>
</dbReference>
<accession>A0A0G3I1K0</accession>
<evidence type="ECO:0000256" key="1">
    <source>
        <dbReference type="SAM" id="MobiDB-lite"/>
    </source>
</evidence>
<evidence type="ECO:0000313" key="2">
    <source>
        <dbReference type="EMBL" id="AKK19751.1"/>
    </source>
</evidence>
<dbReference type="AlphaFoldDB" id="A0A0G3I1K0"/>
<proteinExistence type="predicted"/>
<reference evidence="2 3" key="1">
    <citation type="journal article" date="2015" name="Genome Announc.">
        <title>Complete Genome Sequence of 'Candidatus Liberibacter africanus,' a Bacterium Associated with Citrus Huanglongbing.</title>
        <authorList>
            <person name="Lin H."/>
            <person name="Pietersen G."/>
            <person name="Han C."/>
            <person name="Read D.A."/>
            <person name="Lou B."/>
            <person name="Gupta G."/>
            <person name="Civerolo E.L."/>
        </authorList>
    </citation>
    <scope>NUCLEOTIDE SEQUENCE [LARGE SCALE GENOMIC DNA]</scope>
    <source>
        <strain evidence="2 3">PTSAPSY</strain>
    </source>
</reference>
<dbReference type="EMBL" id="CP004021">
    <property type="protein sequence ID" value="AKK19751.1"/>
    <property type="molecule type" value="Genomic_DNA"/>
</dbReference>
<keyword evidence="3" id="KW-1185">Reference proteome</keyword>
<dbReference type="RefSeq" id="WP_047263842.1">
    <property type="nucleotide sequence ID" value="NZ_CP004021.1"/>
</dbReference>
<evidence type="ECO:0008006" key="4">
    <source>
        <dbReference type="Google" id="ProtNLM"/>
    </source>
</evidence>